<keyword evidence="3" id="KW-0050">Antiport</keyword>
<organism evidence="13 14">
    <name type="scientific">Fibroporia radiculosa</name>
    <dbReference type="NCBI Taxonomy" id="599839"/>
    <lineage>
        <taxon>Eukaryota</taxon>
        <taxon>Fungi</taxon>
        <taxon>Dikarya</taxon>
        <taxon>Basidiomycota</taxon>
        <taxon>Agaricomycotina</taxon>
        <taxon>Agaricomycetes</taxon>
        <taxon>Polyporales</taxon>
        <taxon>Fibroporiaceae</taxon>
        <taxon>Fibroporia</taxon>
    </lineage>
</organism>
<feature type="transmembrane region" description="Helical" evidence="11">
    <location>
        <begin position="441"/>
        <end position="461"/>
    </location>
</feature>
<name>J4H504_9APHY</name>
<keyword evidence="14" id="KW-1185">Reference proteome</keyword>
<dbReference type="OrthoDB" id="1288932at2759"/>
<dbReference type="Pfam" id="PF00999">
    <property type="entry name" value="Na_H_Exchanger"/>
    <property type="match status" value="1"/>
</dbReference>
<gene>
    <name evidence="13" type="ORF">FIBRA_08132</name>
</gene>
<feature type="transmembrane region" description="Helical" evidence="11">
    <location>
        <begin position="587"/>
        <end position="610"/>
    </location>
</feature>
<dbReference type="PANTHER" id="PTHR43562">
    <property type="entry name" value="NAPA-TYPE SODIUM/HYDROGEN ANTIPORTER"/>
    <property type="match status" value="1"/>
</dbReference>
<dbReference type="InterPro" id="IPR006153">
    <property type="entry name" value="Cation/H_exchanger_TM"/>
</dbReference>
<evidence type="ECO:0000313" key="14">
    <source>
        <dbReference type="Proteomes" id="UP000006352"/>
    </source>
</evidence>
<dbReference type="Gene3D" id="1.20.1530.20">
    <property type="match status" value="2"/>
</dbReference>
<dbReference type="AlphaFoldDB" id="J4H504"/>
<keyword evidence="2" id="KW-0813">Transport</keyword>
<dbReference type="RefSeq" id="XP_012185177.1">
    <property type="nucleotide sequence ID" value="XM_012329787.1"/>
</dbReference>
<feature type="transmembrane region" description="Helical" evidence="11">
    <location>
        <begin position="297"/>
        <end position="315"/>
    </location>
</feature>
<dbReference type="GeneID" id="24100805"/>
<accession>J4H504</accession>
<feature type="transmembrane region" description="Helical" evidence="11">
    <location>
        <begin position="12"/>
        <end position="32"/>
    </location>
</feature>
<keyword evidence="6" id="KW-0915">Sodium</keyword>
<dbReference type="GO" id="GO:0015297">
    <property type="term" value="F:antiporter activity"/>
    <property type="evidence" value="ECO:0007669"/>
    <property type="project" value="UniProtKB-KW"/>
</dbReference>
<keyword evidence="4 11" id="KW-0812">Transmembrane</keyword>
<evidence type="ECO:0000256" key="6">
    <source>
        <dbReference type="ARBA" id="ARBA00023053"/>
    </source>
</evidence>
<evidence type="ECO:0000259" key="12">
    <source>
        <dbReference type="Pfam" id="PF00999"/>
    </source>
</evidence>
<evidence type="ECO:0000256" key="10">
    <source>
        <dbReference type="SAM" id="MobiDB-lite"/>
    </source>
</evidence>
<evidence type="ECO:0000256" key="7">
    <source>
        <dbReference type="ARBA" id="ARBA00023065"/>
    </source>
</evidence>
<evidence type="ECO:0000256" key="3">
    <source>
        <dbReference type="ARBA" id="ARBA00022449"/>
    </source>
</evidence>
<dbReference type="EMBL" id="HE797212">
    <property type="protein sequence ID" value="CCM05894.1"/>
    <property type="molecule type" value="Genomic_DNA"/>
</dbReference>
<dbReference type="InParanoid" id="J4H504"/>
<keyword evidence="8 11" id="KW-0472">Membrane</keyword>
<dbReference type="GO" id="GO:0016020">
    <property type="term" value="C:membrane"/>
    <property type="evidence" value="ECO:0007669"/>
    <property type="project" value="UniProtKB-SubCell"/>
</dbReference>
<keyword evidence="9" id="KW-0739">Sodium transport</keyword>
<evidence type="ECO:0000256" key="5">
    <source>
        <dbReference type="ARBA" id="ARBA00022989"/>
    </source>
</evidence>
<comment type="subcellular location">
    <subcellularLocation>
        <location evidence="1">Membrane</location>
        <topology evidence="1">Multi-pass membrane protein</topology>
    </subcellularLocation>
</comment>
<feature type="domain" description="Cation/H+ exchanger transmembrane" evidence="12">
    <location>
        <begin position="369"/>
        <end position="611"/>
    </location>
</feature>
<keyword evidence="7" id="KW-0406">Ion transport</keyword>
<reference evidence="13 14" key="1">
    <citation type="journal article" date="2012" name="Appl. Environ. Microbiol.">
        <title>Short-read sequencing for genomic analysis of the brown rot fungus Fibroporia radiculosa.</title>
        <authorList>
            <person name="Tang J.D."/>
            <person name="Perkins A.D."/>
            <person name="Sonstegard T.S."/>
            <person name="Schroeder S.G."/>
            <person name="Burgess S.C."/>
            <person name="Diehl S.V."/>
        </authorList>
    </citation>
    <scope>NUCLEOTIDE SEQUENCE [LARGE SCALE GENOMIC DNA]</scope>
    <source>
        <strain evidence="13 14">TFFH 294</strain>
    </source>
</reference>
<feature type="transmembrane region" description="Helical" evidence="11">
    <location>
        <begin position="108"/>
        <end position="136"/>
    </location>
</feature>
<dbReference type="Proteomes" id="UP000006352">
    <property type="component" value="Unassembled WGS sequence"/>
</dbReference>
<dbReference type="InterPro" id="IPR038770">
    <property type="entry name" value="Na+/solute_symporter_sf"/>
</dbReference>
<evidence type="ECO:0000256" key="2">
    <source>
        <dbReference type="ARBA" id="ARBA00022448"/>
    </source>
</evidence>
<feature type="transmembrane region" description="Helical" evidence="11">
    <location>
        <begin position="368"/>
        <end position="396"/>
    </location>
</feature>
<keyword evidence="5 11" id="KW-1133">Transmembrane helix</keyword>
<feature type="transmembrane region" description="Helical" evidence="11">
    <location>
        <begin position="254"/>
        <end position="277"/>
    </location>
</feature>
<sequence length="623" mass="67195">MAPSSASAFPYVQPALSQLLVVGSFLYFLNVIRVLADHFAHAGIVAELLLGVIYGTPLANILPQDWEATFSTLGYLGLVWMVFEEASSLRKCVRSSSIIVIGGLSTNLPVLFSNLPLSCLCALTGITLPIAFSFALLSGGFGYGNLEAFAAGAALSSTSLGTTLAALNSVSRDNYSIPEKFAENEALSDKNEGIIANAVQDVRADPMDLVDRAQWRTDHHSKRQTTSLRPVPSASLPSRVPSSISLQQTRIGTILVSAAILDDVVGLVIAALIPALVTSSSSGSQPPHFAWTLIRPLLSSILMASLTPPVARFILRPAFWFHSIGEQWCAPASIGKSWGWSHLSTKAKMSTDRSNSWGTEAHADAVKLAMMVCTLGAFAAIAYYTGSSVLFGAYIAGLTLTYVSKLPVSTSDDTNDGEGRAFKRSEALSFESTFTQTIGPLQQYLLVPLFFASIGYAIPFLSLWNGTIFWRGIVYAVLMSIGKLMVGVPIILWTISPHLYQSFGWWWKACSNSKYAHRRDPQVTGQLPLHTSWRSTFTASIYPAMFTGIAMVSRGEIGLLIAEIARHGPVISDSDVGQSSGLLGDEAFLVCIWAILICTLIGPIGVAFVVRRWGEKVTHGRWT</sequence>
<dbReference type="GO" id="GO:1902600">
    <property type="term" value="P:proton transmembrane transport"/>
    <property type="evidence" value="ECO:0007669"/>
    <property type="project" value="InterPro"/>
</dbReference>
<dbReference type="HOGENOM" id="CLU_024407_1_0_1"/>
<feature type="transmembrane region" description="Helical" evidence="11">
    <location>
        <begin position="473"/>
        <end position="495"/>
    </location>
</feature>
<feature type="transmembrane region" description="Helical" evidence="11">
    <location>
        <begin position="39"/>
        <end position="62"/>
    </location>
</feature>
<evidence type="ECO:0000256" key="1">
    <source>
        <dbReference type="ARBA" id="ARBA00004141"/>
    </source>
</evidence>
<evidence type="ECO:0000313" key="13">
    <source>
        <dbReference type="EMBL" id="CCM05894.1"/>
    </source>
</evidence>
<protein>
    <recommendedName>
        <fullName evidence="12">Cation/H+ exchanger transmembrane domain-containing protein</fullName>
    </recommendedName>
</protein>
<dbReference type="PANTHER" id="PTHR43562:SF3">
    <property type="entry name" value="SODIUM ION_PROTON EXCHANGER (EUROFUNG)"/>
    <property type="match status" value="1"/>
</dbReference>
<dbReference type="GO" id="GO:0006814">
    <property type="term" value="P:sodium ion transport"/>
    <property type="evidence" value="ECO:0007669"/>
    <property type="project" value="UniProtKB-KW"/>
</dbReference>
<evidence type="ECO:0000256" key="11">
    <source>
        <dbReference type="SAM" id="Phobius"/>
    </source>
</evidence>
<proteinExistence type="predicted"/>
<feature type="transmembrane region" description="Helical" evidence="11">
    <location>
        <begin position="68"/>
        <end position="87"/>
    </location>
</feature>
<evidence type="ECO:0000256" key="4">
    <source>
        <dbReference type="ARBA" id="ARBA00022692"/>
    </source>
</evidence>
<evidence type="ECO:0000256" key="9">
    <source>
        <dbReference type="ARBA" id="ARBA00023201"/>
    </source>
</evidence>
<evidence type="ECO:0000256" key="8">
    <source>
        <dbReference type="ARBA" id="ARBA00023136"/>
    </source>
</evidence>
<feature type="region of interest" description="Disordered" evidence="10">
    <location>
        <begin position="215"/>
        <end position="236"/>
    </location>
</feature>